<evidence type="ECO:0000259" key="1">
    <source>
        <dbReference type="Pfam" id="PF00535"/>
    </source>
</evidence>
<accession>E7RRM8</accession>
<dbReference type="GO" id="GO:0016758">
    <property type="term" value="F:hexosyltransferase activity"/>
    <property type="evidence" value="ECO:0007669"/>
    <property type="project" value="UniProtKB-ARBA"/>
</dbReference>
<reference evidence="2" key="1">
    <citation type="submission" date="2011-01" db="EMBL/GenBank/DDBJ databases">
        <authorList>
            <person name="Muzny D."/>
            <person name="Qin X."/>
            <person name="Buhay C."/>
            <person name="Dugan-Rocha S."/>
            <person name="Ding Y."/>
            <person name="Chen G."/>
            <person name="Hawes A."/>
            <person name="Holder M."/>
            <person name="Jhangiani S."/>
            <person name="Johnson A."/>
            <person name="Khan Z."/>
            <person name="Li Z."/>
            <person name="Liu W."/>
            <person name="Liu X."/>
            <person name="Perez L."/>
            <person name="Shen H."/>
            <person name="Wang Q."/>
            <person name="Watt J."/>
            <person name="Xi L."/>
            <person name="Xin Y."/>
            <person name="Zhou J."/>
            <person name="Deng J."/>
            <person name="Jiang H."/>
            <person name="Liu Y."/>
            <person name="Qu J."/>
            <person name="Song X.-Z."/>
            <person name="Zhang L."/>
            <person name="Villasana D."/>
            <person name="Johnson A."/>
            <person name="Liu J."/>
            <person name="Liyanage D."/>
            <person name="Lorensuhewa L."/>
            <person name="Robinson T."/>
            <person name="Song A."/>
            <person name="Song B.-B."/>
            <person name="Dinh H."/>
            <person name="Thornton R."/>
            <person name="Coyle M."/>
            <person name="Francisco L."/>
            <person name="Jackson L."/>
            <person name="Javaid M."/>
            <person name="Korchina V."/>
            <person name="Kovar C."/>
            <person name="Mata R."/>
            <person name="Mathew T."/>
            <person name="Ngo R."/>
            <person name="Nguyen L."/>
            <person name="Nguyen N."/>
            <person name="Okwuonu G."/>
            <person name="Ongeri F."/>
            <person name="Pham C."/>
            <person name="Simmons D."/>
            <person name="Wilczek-Boney K."/>
            <person name="Hale W."/>
            <person name="Jakkamsetti A."/>
            <person name="Pham P."/>
            <person name="Ruth R."/>
            <person name="San Lucas F."/>
            <person name="Warren J."/>
            <person name="Zhang J."/>
            <person name="Zhao Z."/>
            <person name="Zhou C."/>
            <person name="Zhu D."/>
            <person name="Lee S."/>
            <person name="Bess C."/>
            <person name="Blankenburg K."/>
            <person name="Forbes L."/>
            <person name="Fu Q."/>
            <person name="Gubbala S."/>
            <person name="Hirani K."/>
            <person name="Jayaseelan J.C."/>
            <person name="Lara F."/>
            <person name="Munidasa M."/>
            <person name="Palculict T."/>
            <person name="Patil S."/>
            <person name="Pu L.-L."/>
            <person name="Saada N."/>
            <person name="Tang L."/>
            <person name="Weissenberger G."/>
            <person name="Zhu Y."/>
            <person name="Hemphill L."/>
            <person name="Shang Y."/>
            <person name="Youmans B."/>
            <person name="Ayvaz T."/>
            <person name="Ross M."/>
            <person name="Santibanez J."/>
            <person name="Aqrawi P."/>
            <person name="Gross S."/>
            <person name="Joshi V."/>
            <person name="Fowler G."/>
            <person name="Nazareth L."/>
            <person name="Reid J."/>
            <person name="Worley K."/>
            <person name="Petrosino J."/>
            <person name="Highlander S."/>
            <person name="Gibbs R."/>
        </authorList>
    </citation>
    <scope>NUCLEOTIDE SEQUENCE [LARGE SCALE GENOMIC DNA]</scope>
    <source>
        <strain evidence="2">ATCC 33269</strain>
    </source>
</reference>
<dbReference type="InterPro" id="IPR001173">
    <property type="entry name" value="Glyco_trans_2-like"/>
</dbReference>
<keyword evidence="2" id="KW-0328">Glycosyltransferase</keyword>
<dbReference type="PANTHER" id="PTHR22916">
    <property type="entry name" value="GLYCOSYLTRANSFERASE"/>
    <property type="match status" value="1"/>
</dbReference>
<dbReference type="Proteomes" id="UP000005580">
    <property type="component" value="Unassembled WGS sequence"/>
</dbReference>
<organism evidence="2 3">
    <name type="scientific">Hoylesella oralis ATCC 33269</name>
    <dbReference type="NCBI Taxonomy" id="873533"/>
    <lineage>
        <taxon>Bacteria</taxon>
        <taxon>Pseudomonadati</taxon>
        <taxon>Bacteroidota</taxon>
        <taxon>Bacteroidia</taxon>
        <taxon>Bacteroidales</taxon>
        <taxon>Prevotellaceae</taxon>
        <taxon>Hoylesella</taxon>
    </lineage>
</organism>
<dbReference type="SUPFAM" id="SSF53448">
    <property type="entry name" value="Nucleotide-diphospho-sugar transferases"/>
    <property type="match status" value="1"/>
</dbReference>
<sequence length="319" mass="36927">MTNYKISVIIPVYGAEKYLRKCVDSILAQTFKDFEIILIDDGSPDKSGQICDEYSDKYENVVTIHQTNKGINKARQTGVVEANAEWITFVDDDDMLPADSLVNMYAQTEGTDLVIGSFTKLYVKKNLSLEECRKGVINSQVIPSHPWGKLYRKELFTNFIFDFPREVDGAEDMIMSIRILFAIERPPHFVNEKVYNFLRHRSSASHKIKKTLDYEDMFDECRIISIPEKLRTLYMKEIISNRINGLIGVALNDPYAVANKHHHFFDKIFHDVKLYDYKMNLKERILVNSTSPLLIKLMAYSTIVLPILKYRLGFLVKSE</sequence>
<protein>
    <submittedName>
        <fullName evidence="2">Glycosyltransferase, group 2 family protein</fullName>
        <ecNumber evidence="2">2.4.-.-</ecNumber>
    </submittedName>
</protein>
<dbReference type="EMBL" id="AEPE02000005">
    <property type="protein sequence ID" value="EFZ36916.1"/>
    <property type="molecule type" value="Genomic_DNA"/>
</dbReference>
<evidence type="ECO:0000313" key="3">
    <source>
        <dbReference type="Proteomes" id="UP000005580"/>
    </source>
</evidence>
<dbReference type="PANTHER" id="PTHR22916:SF3">
    <property type="entry name" value="UDP-GLCNAC:BETAGAL BETA-1,3-N-ACETYLGLUCOSAMINYLTRANSFERASE-LIKE PROTEIN 1"/>
    <property type="match status" value="1"/>
</dbReference>
<keyword evidence="3" id="KW-1185">Reference proteome</keyword>
<proteinExistence type="predicted"/>
<name>E7RRM8_9BACT</name>
<dbReference type="Pfam" id="PF00535">
    <property type="entry name" value="Glycos_transf_2"/>
    <property type="match status" value="1"/>
</dbReference>
<dbReference type="STRING" id="28134.SAMN05444288_1466"/>
<gene>
    <name evidence="2" type="ORF">HMPREF0663_11829</name>
</gene>
<dbReference type="HOGENOM" id="CLU_025996_25_1_10"/>
<dbReference type="InterPro" id="IPR029044">
    <property type="entry name" value="Nucleotide-diphossugar_trans"/>
</dbReference>
<dbReference type="eggNOG" id="COG0463">
    <property type="taxonomic scope" value="Bacteria"/>
</dbReference>
<feature type="domain" description="Glycosyltransferase 2-like" evidence="1">
    <location>
        <begin position="7"/>
        <end position="121"/>
    </location>
</feature>
<keyword evidence="2" id="KW-0808">Transferase</keyword>
<dbReference type="RefSeq" id="WP_004370011.1">
    <property type="nucleotide sequence ID" value="NZ_GL833119.1"/>
</dbReference>
<comment type="caution">
    <text evidence="2">The sequence shown here is derived from an EMBL/GenBank/DDBJ whole genome shotgun (WGS) entry which is preliminary data.</text>
</comment>
<dbReference type="EC" id="2.4.-.-" evidence="2"/>
<evidence type="ECO:0000313" key="2">
    <source>
        <dbReference type="EMBL" id="EFZ36916.1"/>
    </source>
</evidence>
<dbReference type="AlphaFoldDB" id="E7RRM8"/>
<dbReference type="Gene3D" id="3.90.550.10">
    <property type="entry name" value="Spore Coat Polysaccharide Biosynthesis Protein SpsA, Chain A"/>
    <property type="match status" value="1"/>
</dbReference>
<dbReference type="CDD" id="cd00761">
    <property type="entry name" value="Glyco_tranf_GTA_type"/>
    <property type="match status" value="1"/>
</dbReference>